<proteinExistence type="inferred from homology"/>
<keyword evidence="5" id="KW-0378">Hydrolase</keyword>
<comment type="cofactor">
    <cofactor evidence="1 7">
        <name>Mg(2+)</name>
        <dbReference type="ChEBI" id="CHEBI:18420"/>
    </cofactor>
</comment>
<comment type="similarity">
    <text evidence="2">Belongs to the KdsC family.</text>
</comment>
<feature type="binding site" evidence="7">
    <location>
        <position position="20"/>
    </location>
    <ligand>
        <name>substrate</name>
    </ligand>
</feature>
<sequence>MNLKLKAKLRKITTFIFDIDGVLTDSTVIALRGGELARTFNVKDGYAMGKAVRSGYNIAIISGGKEESVRERLSPLGVKDIFLGVKTDQKLSVFDQYLIDNNLTAEQTVYMGDDLPDWEIMKHRNVLSVCPADAVDEIQGVALYRTEKDGGKGAVREVIEMVMKEQGKWMKIF</sequence>
<evidence type="ECO:0000256" key="5">
    <source>
        <dbReference type="ARBA" id="ARBA00022801"/>
    </source>
</evidence>
<reference evidence="8 9" key="1">
    <citation type="submission" date="2019-02" db="EMBL/GenBank/DDBJ databases">
        <title>Bacterial novel species Emticicia sp. 17J42-9 isolated from soil.</title>
        <authorList>
            <person name="Jung H.-Y."/>
        </authorList>
    </citation>
    <scope>NUCLEOTIDE SEQUENCE [LARGE SCALE GENOMIC DNA]</scope>
    <source>
        <strain evidence="8 9">17J42-9</strain>
    </source>
</reference>
<evidence type="ECO:0000256" key="3">
    <source>
        <dbReference type="ARBA" id="ARBA00011881"/>
    </source>
</evidence>
<dbReference type="EMBL" id="SEWF01000033">
    <property type="protein sequence ID" value="RYU93985.1"/>
    <property type="molecule type" value="Genomic_DNA"/>
</dbReference>
<dbReference type="InterPro" id="IPR023214">
    <property type="entry name" value="HAD_sf"/>
</dbReference>
<evidence type="ECO:0000256" key="4">
    <source>
        <dbReference type="ARBA" id="ARBA00022723"/>
    </source>
</evidence>
<dbReference type="Gene3D" id="3.40.50.1000">
    <property type="entry name" value="HAD superfamily/HAD-like"/>
    <property type="match status" value="1"/>
</dbReference>
<dbReference type="OrthoDB" id="9805604at2"/>
<dbReference type="GO" id="GO:0016788">
    <property type="term" value="F:hydrolase activity, acting on ester bonds"/>
    <property type="evidence" value="ECO:0007669"/>
    <property type="project" value="InterPro"/>
</dbReference>
<dbReference type="InterPro" id="IPR036412">
    <property type="entry name" value="HAD-like_sf"/>
</dbReference>
<evidence type="ECO:0000256" key="2">
    <source>
        <dbReference type="ARBA" id="ARBA00005893"/>
    </source>
</evidence>
<dbReference type="SFLD" id="SFLDS00003">
    <property type="entry name" value="Haloacid_Dehalogenase"/>
    <property type="match status" value="1"/>
</dbReference>
<dbReference type="AlphaFoldDB" id="A0A4Q5LWM3"/>
<dbReference type="InterPro" id="IPR050793">
    <property type="entry name" value="CMP-NeuNAc_synthase"/>
</dbReference>
<keyword evidence="4 7" id="KW-0479">Metal-binding</keyword>
<dbReference type="PIRSF" id="PIRSF006118">
    <property type="entry name" value="KDO8-P_Ptase"/>
    <property type="match status" value="1"/>
</dbReference>
<gene>
    <name evidence="8" type="ORF">EWM59_19085</name>
</gene>
<evidence type="ECO:0000256" key="6">
    <source>
        <dbReference type="ARBA" id="ARBA00022842"/>
    </source>
</evidence>
<comment type="subunit">
    <text evidence="3">Homotetramer.</text>
</comment>
<dbReference type="SFLD" id="SFLDG01136">
    <property type="entry name" value="C1.6:_Phosphoserine_Phosphatas"/>
    <property type="match status" value="1"/>
</dbReference>
<feature type="binding site" evidence="7">
    <location>
        <position position="113"/>
    </location>
    <ligand>
        <name>Mg(2+)</name>
        <dbReference type="ChEBI" id="CHEBI:18420"/>
    </ligand>
</feature>
<dbReference type="GO" id="GO:0008781">
    <property type="term" value="F:N-acylneuraminate cytidylyltransferase activity"/>
    <property type="evidence" value="ECO:0007669"/>
    <property type="project" value="TreeGrafter"/>
</dbReference>
<dbReference type="RefSeq" id="WP_130022857.1">
    <property type="nucleotide sequence ID" value="NZ_SEWF01000033.1"/>
</dbReference>
<dbReference type="NCBIfam" id="TIGR01670">
    <property type="entry name" value="KdsC-phosphatas"/>
    <property type="match status" value="1"/>
</dbReference>
<evidence type="ECO:0000256" key="1">
    <source>
        <dbReference type="ARBA" id="ARBA00001946"/>
    </source>
</evidence>
<dbReference type="PANTHER" id="PTHR21485:SF3">
    <property type="entry name" value="N-ACYLNEURAMINATE CYTIDYLYLTRANSFERASE"/>
    <property type="match status" value="1"/>
</dbReference>
<evidence type="ECO:0000256" key="7">
    <source>
        <dbReference type="PIRSR" id="PIRSR006118-2"/>
    </source>
</evidence>
<evidence type="ECO:0000313" key="8">
    <source>
        <dbReference type="EMBL" id="RYU93985.1"/>
    </source>
</evidence>
<dbReference type="SUPFAM" id="SSF56784">
    <property type="entry name" value="HAD-like"/>
    <property type="match status" value="1"/>
</dbReference>
<comment type="caution">
    <text evidence="8">The sequence shown here is derived from an EMBL/GenBank/DDBJ whole genome shotgun (WGS) entry which is preliminary data.</text>
</comment>
<dbReference type="Proteomes" id="UP000293162">
    <property type="component" value="Unassembled WGS sequence"/>
</dbReference>
<dbReference type="PANTHER" id="PTHR21485">
    <property type="entry name" value="HAD SUPERFAMILY MEMBERS CMAS AND KDSC"/>
    <property type="match status" value="1"/>
</dbReference>
<accession>A0A4Q5LWM3</accession>
<dbReference type="GO" id="GO:0046872">
    <property type="term" value="F:metal ion binding"/>
    <property type="evidence" value="ECO:0007669"/>
    <property type="project" value="UniProtKB-KW"/>
</dbReference>
<organism evidence="8 9">
    <name type="scientific">Emticicia agri</name>
    <dbReference type="NCBI Taxonomy" id="2492393"/>
    <lineage>
        <taxon>Bacteria</taxon>
        <taxon>Pseudomonadati</taxon>
        <taxon>Bacteroidota</taxon>
        <taxon>Cytophagia</taxon>
        <taxon>Cytophagales</taxon>
        <taxon>Leadbetterellaceae</taxon>
        <taxon>Emticicia</taxon>
    </lineage>
</organism>
<keyword evidence="6 7" id="KW-0460">Magnesium</keyword>
<keyword evidence="9" id="KW-1185">Reference proteome</keyword>
<evidence type="ECO:0000313" key="9">
    <source>
        <dbReference type="Proteomes" id="UP000293162"/>
    </source>
</evidence>
<protein>
    <submittedName>
        <fullName evidence="8">3-deoxy-D-manno-octulosonate 8-phosphate phosphatase</fullName>
    </submittedName>
</protein>
<dbReference type="SFLD" id="SFLDG01138">
    <property type="entry name" value="C1.6.2:_Deoxy-d-mannose-octulo"/>
    <property type="match status" value="1"/>
</dbReference>
<dbReference type="InterPro" id="IPR010023">
    <property type="entry name" value="KdsC_fam"/>
</dbReference>
<dbReference type="FunFam" id="3.40.50.1000:FF:000029">
    <property type="entry name" value="3-deoxy-D-manno-octulosonate 8-phosphate phosphatase KdsC"/>
    <property type="match status" value="1"/>
</dbReference>
<name>A0A4Q5LWM3_9BACT</name>
<feature type="binding site" evidence="7">
    <location>
        <position position="18"/>
    </location>
    <ligand>
        <name>Mg(2+)</name>
        <dbReference type="ChEBI" id="CHEBI:18420"/>
    </ligand>
</feature>